<dbReference type="GO" id="GO:0047244">
    <property type="term" value="F:N-acetylglucosaminyldiphosphoundecaprenol N-acetyl-beta-D-mannosaminyltransferase activity"/>
    <property type="evidence" value="ECO:0007669"/>
    <property type="project" value="UniProtKB-UniRule"/>
</dbReference>
<dbReference type="EMBL" id="AVPE01000001">
    <property type="protein sequence ID" value="KGX93911.1"/>
    <property type="molecule type" value="Genomic_DNA"/>
</dbReference>
<dbReference type="PANTHER" id="PTHR34136:SF1">
    <property type="entry name" value="UDP-N-ACETYL-D-MANNOSAMINURONIC ACID TRANSFERASE"/>
    <property type="match status" value="1"/>
</dbReference>
<dbReference type="UniPathway" id="UPA00632"/>
<dbReference type="InterPro" id="IPR034714">
    <property type="entry name" value="TagA_TarA"/>
</dbReference>
<dbReference type="OrthoDB" id="9771846at2"/>
<dbReference type="RefSeq" id="WP_026798975.1">
    <property type="nucleotide sequence ID" value="NZ_AULI01000001.1"/>
</dbReference>
<dbReference type="NCBIfam" id="TIGR00696">
    <property type="entry name" value="wecG_tagA_cpsF"/>
    <property type="match status" value="1"/>
</dbReference>
<keyword evidence="7" id="KW-1185">Reference proteome</keyword>
<comment type="pathway">
    <text evidence="5">Cell wall biogenesis; teichoic acid biosynthesis.</text>
</comment>
<dbReference type="Proteomes" id="UP000030528">
    <property type="component" value="Unassembled WGS sequence"/>
</dbReference>
<dbReference type="GO" id="GO:0019350">
    <property type="term" value="P:teichoic acid biosynthetic process"/>
    <property type="evidence" value="ECO:0007669"/>
    <property type="project" value="UniProtKB-UniRule"/>
</dbReference>
<keyword evidence="3 5" id="KW-0777">Teichoic acid biosynthesis</keyword>
<comment type="similarity">
    <text evidence="5">Belongs to the glycosyltransferase 26 family. TagA/TarA subfamily.</text>
</comment>
<keyword evidence="1 5" id="KW-0328">Glycosyltransferase</keyword>
<protein>
    <recommendedName>
        <fullName evidence="5">N-acetylglucosaminyldiphosphoundecaprenol N-acetyl-beta-D-mannosaminyltransferase</fullName>
        <ecNumber evidence="5">2.4.1.187</ecNumber>
    </recommendedName>
    <alternativeName>
        <fullName evidence="5">N-acetylmannosaminyltransferase</fullName>
    </alternativeName>
    <alternativeName>
        <fullName evidence="5">UDP-N-acetylmannosamine transferase</fullName>
    </alternativeName>
    <alternativeName>
        <fullName evidence="5">UDP-N-acetylmannosamine:N-acetylglucosaminyl pyrophosphorylundecaprenol N-acetylmannosaminyltransferase</fullName>
    </alternativeName>
</protein>
<gene>
    <name evidence="6" type="ORF">N781_01630</name>
</gene>
<evidence type="ECO:0000313" key="6">
    <source>
        <dbReference type="EMBL" id="KGX93911.1"/>
    </source>
</evidence>
<evidence type="ECO:0000256" key="1">
    <source>
        <dbReference type="ARBA" id="ARBA00022676"/>
    </source>
</evidence>
<evidence type="ECO:0000256" key="3">
    <source>
        <dbReference type="ARBA" id="ARBA00022944"/>
    </source>
</evidence>
<name>A0A0A5GKW3_9BACI</name>
<comment type="caution">
    <text evidence="6">The sequence shown here is derived from an EMBL/GenBank/DDBJ whole genome shotgun (WGS) entry which is preliminary data.</text>
</comment>
<dbReference type="GO" id="GO:0071555">
    <property type="term" value="P:cell wall organization"/>
    <property type="evidence" value="ECO:0007669"/>
    <property type="project" value="UniProtKB-KW"/>
</dbReference>
<reference evidence="6 7" key="1">
    <citation type="submission" date="2013-08" db="EMBL/GenBank/DDBJ databases">
        <authorList>
            <person name="Huang J."/>
            <person name="Wang G."/>
        </authorList>
    </citation>
    <scope>NUCLEOTIDE SEQUENCE [LARGE SCALE GENOMIC DNA]</scope>
    <source>
        <strain evidence="6 7">JSM 076056</strain>
    </source>
</reference>
<sequence>MKENFLGVDVSSYSYDELVRNLSNDIKTNQQSFIVAINPEKILKAQEDPNLMNLLNEATYQIPDGVGAVLASRLKGGKIKERVTGIDMFLALCEQAEIEGNSIFLYGAKPGVADMASENLVKRFPSLKISGVLDGYEKDQDRIVRTINEAKPDILFVALGSPAQEYWIVENMKNLDVNVFQGVGGSFDVISGRVKRAPKLFRKLGLEWFYRLIREPWRIKRQMKLPLFLLKVLRK</sequence>
<evidence type="ECO:0000313" key="7">
    <source>
        <dbReference type="Proteomes" id="UP000030528"/>
    </source>
</evidence>
<dbReference type="InterPro" id="IPR004629">
    <property type="entry name" value="WecG_TagA_CpsF"/>
</dbReference>
<dbReference type="PANTHER" id="PTHR34136">
    <property type="match status" value="1"/>
</dbReference>
<proteinExistence type="inferred from homology"/>
<evidence type="ECO:0000256" key="4">
    <source>
        <dbReference type="ARBA" id="ARBA00023316"/>
    </source>
</evidence>
<evidence type="ECO:0000256" key="2">
    <source>
        <dbReference type="ARBA" id="ARBA00022679"/>
    </source>
</evidence>
<comment type="function">
    <text evidence="5">Catalyzes the conversion of GlcNAc-PP-undecaprenol into ManNAc-GlcNAc-PP-undecaprenol, the first committed lipid intermediate in the de novo synthesis of teichoic acid.</text>
</comment>
<dbReference type="EC" id="2.4.1.187" evidence="5"/>
<dbReference type="Pfam" id="PF03808">
    <property type="entry name" value="Glyco_tran_WecG"/>
    <property type="match status" value="1"/>
</dbReference>
<keyword evidence="2 5" id="KW-0808">Transferase</keyword>
<evidence type="ECO:0000256" key="5">
    <source>
        <dbReference type="HAMAP-Rule" id="MF_02070"/>
    </source>
</evidence>
<dbReference type="HAMAP" id="MF_02070">
    <property type="entry name" value="TagA_TarA"/>
    <property type="match status" value="1"/>
</dbReference>
<dbReference type="eggNOG" id="COG1922">
    <property type="taxonomic scope" value="Bacteria"/>
</dbReference>
<organism evidence="6 7">
    <name type="scientific">Pontibacillus halophilus JSM 076056 = DSM 19796</name>
    <dbReference type="NCBI Taxonomy" id="1385510"/>
    <lineage>
        <taxon>Bacteria</taxon>
        <taxon>Bacillati</taxon>
        <taxon>Bacillota</taxon>
        <taxon>Bacilli</taxon>
        <taxon>Bacillales</taxon>
        <taxon>Bacillaceae</taxon>
        <taxon>Pontibacillus</taxon>
    </lineage>
</organism>
<dbReference type="AlphaFoldDB" id="A0A0A5GKW3"/>
<keyword evidence="4 5" id="KW-0961">Cell wall biogenesis/degradation</keyword>
<dbReference type="CDD" id="cd06533">
    <property type="entry name" value="Glyco_transf_WecG_TagA"/>
    <property type="match status" value="1"/>
</dbReference>
<dbReference type="STRING" id="1385510.GCA_000425205_00154"/>
<accession>A0A0A5GKW3</accession>
<comment type="catalytic activity">
    <reaction evidence="5">
        <text>UDP-N-acetyl-alpha-D-mannosamine + N-acetyl-alpha-D-glucosaminyl-di-trans,octa-cis-undecaprenyl diphosphate = N-acetyl-beta-D-mannosaminyl-(1-&gt;4)-N-acetyl-alpha-D-glucosaminyl di-trans,octa-cis-undecaprenyl diphosphate + UDP + H(+)</text>
        <dbReference type="Rhea" id="RHEA:16053"/>
        <dbReference type="ChEBI" id="CHEBI:15378"/>
        <dbReference type="ChEBI" id="CHEBI:58223"/>
        <dbReference type="ChEBI" id="CHEBI:62959"/>
        <dbReference type="ChEBI" id="CHEBI:68623"/>
        <dbReference type="ChEBI" id="CHEBI:132210"/>
        <dbReference type="EC" id="2.4.1.187"/>
    </reaction>
</comment>